<evidence type="ECO:0000256" key="2">
    <source>
        <dbReference type="SAM" id="Phobius"/>
    </source>
</evidence>
<protein>
    <submittedName>
        <fullName evidence="4">Ubiquitin family protein</fullName>
    </submittedName>
</protein>
<name>A0A3G4ZN95_9VIRU</name>
<keyword evidence="2" id="KW-0812">Transmembrane</keyword>
<keyword evidence="2" id="KW-0472">Membrane</keyword>
<dbReference type="InterPro" id="IPR029071">
    <property type="entry name" value="Ubiquitin-like_domsf"/>
</dbReference>
<dbReference type="Pfam" id="PF00240">
    <property type="entry name" value="ubiquitin"/>
    <property type="match status" value="1"/>
</dbReference>
<reference evidence="4" key="1">
    <citation type="submission" date="2018-10" db="EMBL/GenBank/DDBJ databases">
        <title>Hidden diversity of soil giant viruses.</title>
        <authorList>
            <person name="Schulz F."/>
            <person name="Alteio L."/>
            <person name="Goudeau D."/>
            <person name="Ryan E.M."/>
            <person name="Malmstrom R.R."/>
            <person name="Blanchard J."/>
            <person name="Woyke T."/>
        </authorList>
    </citation>
    <scope>NUCLEOTIDE SEQUENCE</scope>
    <source>
        <strain evidence="4">TEV1</strain>
    </source>
</reference>
<dbReference type="Gene3D" id="3.10.20.90">
    <property type="entry name" value="Phosphatidylinositol 3-kinase Catalytic Subunit, Chain A, domain 1"/>
    <property type="match status" value="1"/>
</dbReference>
<proteinExistence type="predicted"/>
<dbReference type="InterPro" id="IPR050158">
    <property type="entry name" value="Ubiquitin_ubiquitin-like"/>
</dbReference>
<sequence length="357" mass="41732">MLSFFFVNHSFQKLFIIYLYILDYLLLLLLLLSIFLIKKLIIKHKCFIDIINNINQSIYIQHDIMEVLQQQFPEYKNFDLTNKKVLQIATLGGVNLYGTYNPDKTTLKKVIDTIFDNYDCKGFKKDQLEIFSEKLNRILCDSDMSTVMKDFDFSQISKLVIREKPLDENDKMLKRLEDQMEFLKENKKIADLISSIKTMQDEDRQQIKEYIEKKQQELKKITPIKIAKIESEAVHNISRTMQIFTKSLTGKTITIQTTPNMTIYDFKLLVQNAEGIPPDQQRLIFAGIQLEDQRTFRQYNIQQESTLHLVLRLRGGMYHETSGRAGNFGMLKSCIFNISDDSSDVTNLVNLTDKLSI</sequence>
<dbReference type="InterPro" id="IPR000626">
    <property type="entry name" value="Ubiquitin-like_dom"/>
</dbReference>
<dbReference type="SUPFAM" id="SSF54236">
    <property type="entry name" value="Ubiquitin-like"/>
    <property type="match status" value="1"/>
</dbReference>
<evidence type="ECO:0000256" key="1">
    <source>
        <dbReference type="SAM" id="Coils"/>
    </source>
</evidence>
<accession>A0A3G4ZN95</accession>
<keyword evidence="1" id="KW-0175">Coiled coil</keyword>
<feature type="transmembrane region" description="Helical" evidence="2">
    <location>
        <begin position="15"/>
        <end position="37"/>
    </location>
</feature>
<dbReference type="EMBL" id="MK071983">
    <property type="protein sequence ID" value="AYV76335.1"/>
    <property type="molecule type" value="Genomic_DNA"/>
</dbReference>
<feature type="coiled-coil region" evidence="1">
    <location>
        <begin position="166"/>
        <end position="193"/>
    </location>
</feature>
<feature type="domain" description="Ubiquitin-like" evidence="3">
    <location>
        <begin position="241"/>
        <end position="316"/>
    </location>
</feature>
<dbReference type="SMART" id="SM00213">
    <property type="entry name" value="UBQ"/>
    <property type="match status" value="1"/>
</dbReference>
<gene>
    <name evidence="4" type="ORF">Terrestrivirus5_157</name>
</gene>
<dbReference type="PROSITE" id="PS50053">
    <property type="entry name" value="UBIQUITIN_2"/>
    <property type="match status" value="1"/>
</dbReference>
<dbReference type="FunFam" id="3.10.20.90:FF:000222">
    <property type="entry name" value="Polyubiquitin 5"/>
    <property type="match status" value="1"/>
</dbReference>
<evidence type="ECO:0000259" key="3">
    <source>
        <dbReference type="PROSITE" id="PS50053"/>
    </source>
</evidence>
<dbReference type="InterPro" id="IPR019956">
    <property type="entry name" value="Ubiquitin_dom"/>
</dbReference>
<dbReference type="PANTHER" id="PTHR10666">
    <property type="entry name" value="UBIQUITIN"/>
    <property type="match status" value="1"/>
</dbReference>
<organism evidence="4">
    <name type="scientific">Terrestrivirus sp</name>
    <dbReference type="NCBI Taxonomy" id="2487775"/>
    <lineage>
        <taxon>Viruses</taxon>
        <taxon>Varidnaviria</taxon>
        <taxon>Bamfordvirae</taxon>
        <taxon>Nucleocytoviricota</taxon>
        <taxon>Megaviricetes</taxon>
        <taxon>Imitervirales</taxon>
        <taxon>Mimiviridae</taxon>
        <taxon>Klosneuvirinae</taxon>
    </lineage>
</organism>
<evidence type="ECO:0000313" key="4">
    <source>
        <dbReference type="EMBL" id="AYV76335.1"/>
    </source>
</evidence>
<dbReference type="PRINTS" id="PR00348">
    <property type="entry name" value="UBIQUITIN"/>
</dbReference>
<keyword evidence="2" id="KW-1133">Transmembrane helix</keyword>